<dbReference type="OrthoDB" id="5288586at2759"/>
<keyword evidence="2" id="KW-0472">Membrane</keyword>
<dbReference type="PANTHER" id="PTHR37488">
    <property type="entry name" value="DUF1275 DOMAIN-CONTAINING PROTEIN"/>
    <property type="match status" value="1"/>
</dbReference>
<dbReference type="PANTHER" id="PTHR37488:SF2">
    <property type="entry name" value="DUF1275 DOMAIN-CONTAINING PROTEIN"/>
    <property type="match status" value="1"/>
</dbReference>
<proteinExistence type="predicted"/>
<keyword evidence="2" id="KW-0812">Transmembrane</keyword>
<feature type="transmembrane region" description="Helical" evidence="2">
    <location>
        <begin position="267"/>
        <end position="287"/>
    </location>
</feature>
<evidence type="ECO:0000313" key="4">
    <source>
        <dbReference type="Proteomes" id="UP000322225"/>
    </source>
</evidence>
<evidence type="ECO:0000313" key="3">
    <source>
        <dbReference type="EMBL" id="WWD20190.1"/>
    </source>
</evidence>
<evidence type="ECO:0000256" key="2">
    <source>
        <dbReference type="SAM" id="Phobius"/>
    </source>
</evidence>
<organism evidence="3 4">
    <name type="scientific">Kwoniella shandongensis</name>
    <dbReference type="NCBI Taxonomy" id="1734106"/>
    <lineage>
        <taxon>Eukaryota</taxon>
        <taxon>Fungi</taxon>
        <taxon>Dikarya</taxon>
        <taxon>Basidiomycota</taxon>
        <taxon>Agaricomycotina</taxon>
        <taxon>Tremellomycetes</taxon>
        <taxon>Tremellales</taxon>
        <taxon>Cryptococcaceae</taxon>
        <taxon>Kwoniella</taxon>
    </lineage>
</organism>
<dbReference type="Pfam" id="PF06912">
    <property type="entry name" value="DUF1275"/>
    <property type="match status" value="1"/>
</dbReference>
<dbReference type="KEGG" id="ksn:43590129"/>
<keyword evidence="2" id="KW-1133">Transmembrane helix</keyword>
<name>A0A5M6BY67_9TREE</name>
<protein>
    <submittedName>
        <fullName evidence="3">Uncharacterized protein</fullName>
    </submittedName>
</protein>
<keyword evidence="4" id="KW-1185">Reference proteome</keyword>
<dbReference type="AlphaFoldDB" id="A0A5M6BY67"/>
<dbReference type="RefSeq" id="XP_031859760.1">
    <property type="nucleotide sequence ID" value="XM_032005976.1"/>
</dbReference>
<dbReference type="Proteomes" id="UP000322225">
    <property type="component" value="Chromosome 8"/>
</dbReference>
<gene>
    <name evidence="3" type="ORF">CI109_104666</name>
</gene>
<reference evidence="3" key="2">
    <citation type="submission" date="2024-01" db="EMBL/GenBank/DDBJ databases">
        <title>Comparative genomics of Cryptococcus and Kwoniella reveals pathogenesis evolution and contrasting modes of karyotype evolution via chromosome fusion or intercentromeric recombination.</title>
        <authorList>
            <person name="Coelho M.A."/>
            <person name="David-Palma M."/>
            <person name="Shea T."/>
            <person name="Bowers K."/>
            <person name="McGinley-Smith S."/>
            <person name="Mohammad A.W."/>
            <person name="Gnirke A."/>
            <person name="Yurkov A.M."/>
            <person name="Nowrousian M."/>
            <person name="Sun S."/>
            <person name="Cuomo C.A."/>
            <person name="Heitman J."/>
        </authorList>
    </citation>
    <scope>NUCLEOTIDE SEQUENCE</scope>
    <source>
        <strain evidence="3">CBS 12478</strain>
    </source>
</reference>
<sequence length="336" mass="35526">MDANAYAHGRNNSIAKSLDAFNIDIEAVADSDTDNTYSPSPSASDSTSSTPDRSPSPTFVSKPPPAHRRFLDHLSTSIDSSATSPIAIYSCFLTGLTAAPSFAACFVWCGFQTGNAAQLGLAIARTWTPGADDGFQKMDQQALVSLLCFLVGASLGQIGNRVGGRKRSWLVGATLGMMVLMMGAAVAALVSGESGVASGRGDPSWVTPKGMLALAFLSAAMGLQGAVGSKLGSPLGCTVPLTSTWVDIFNDPFLFALKPIRTRDVRLLGAFALIFGACVARSILVLIGSPGTIGVVIGFRAIQCVWWFYLPDEPYREERSSEMQVERKDNEKAGQR</sequence>
<feature type="transmembrane region" description="Helical" evidence="2">
    <location>
        <begin position="170"/>
        <end position="190"/>
    </location>
</feature>
<feature type="transmembrane region" description="Helical" evidence="2">
    <location>
        <begin position="142"/>
        <end position="158"/>
    </location>
</feature>
<feature type="compositionally biased region" description="Low complexity" evidence="1">
    <location>
        <begin position="38"/>
        <end position="58"/>
    </location>
</feature>
<feature type="transmembrane region" description="Helical" evidence="2">
    <location>
        <begin position="293"/>
        <end position="310"/>
    </location>
</feature>
<evidence type="ECO:0000256" key="1">
    <source>
        <dbReference type="SAM" id="MobiDB-lite"/>
    </source>
</evidence>
<dbReference type="EMBL" id="CP144058">
    <property type="protein sequence ID" value="WWD20190.1"/>
    <property type="molecule type" value="Genomic_DNA"/>
</dbReference>
<reference evidence="3" key="1">
    <citation type="submission" date="2017-08" db="EMBL/GenBank/DDBJ databases">
        <authorList>
            <person name="Cuomo C."/>
            <person name="Billmyre B."/>
            <person name="Heitman J."/>
        </authorList>
    </citation>
    <scope>NUCLEOTIDE SEQUENCE</scope>
    <source>
        <strain evidence="3">CBS 12478</strain>
    </source>
</reference>
<dbReference type="InterPro" id="IPR010699">
    <property type="entry name" value="DUF1275"/>
</dbReference>
<feature type="region of interest" description="Disordered" evidence="1">
    <location>
        <begin position="31"/>
        <end position="65"/>
    </location>
</feature>
<dbReference type="GeneID" id="43590129"/>
<accession>A0A5M6BY67</accession>
<feature type="transmembrane region" description="Helical" evidence="2">
    <location>
        <begin position="210"/>
        <end position="227"/>
    </location>
</feature>